<dbReference type="GO" id="GO:0008168">
    <property type="term" value="F:methyltransferase activity"/>
    <property type="evidence" value="ECO:0007669"/>
    <property type="project" value="UniProtKB-KW"/>
</dbReference>
<keyword evidence="2 5" id="KW-0808">Transferase</keyword>
<dbReference type="Proteomes" id="UP000437748">
    <property type="component" value="Unassembled WGS sequence"/>
</dbReference>
<dbReference type="PANTHER" id="PTHR43042:SF3">
    <property type="entry name" value="RIBOSOMAL RNA LARGE SUBUNIT METHYLTRANSFERASE YWBD-RELATED"/>
    <property type="match status" value="1"/>
</dbReference>
<dbReference type="CDD" id="cd02440">
    <property type="entry name" value="AdoMet_MTases"/>
    <property type="match status" value="1"/>
</dbReference>
<dbReference type="Pfam" id="PF10672">
    <property type="entry name" value="Methyltrans_SAM"/>
    <property type="match status" value="1"/>
</dbReference>
<dbReference type="AlphaFoldDB" id="A0A6N6VN95"/>
<keyword evidence="3" id="KW-0949">S-adenosyl-L-methionine</keyword>
<keyword evidence="6" id="KW-1185">Reference proteome</keyword>
<protein>
    <submittedName>
        <fullName evidence="5">Methyltransferase domain-containing protein</fullName>
    </submittedName>
</protein>
<comment type="caution">
    <text evidence="5">The sequence shown here is derived from an EMBL/GenBank/DDBJ whole genome shotgun (WGS) entry which is preliminary data.</text>
</comment>
<sequence>MESMFINRVKKNYLFLKKWSKRENITAFRIYDKDIPQYPFAVDFYSGAIVLYQYERSKNNSELSNEYEIADQLQLEEVISDLKKYFVLNENDFFLKVRKKQKGLSQYERENEKGVTRVVNEGDMKFLVNLSDYLDCGLFLDHRKTRQIVKKLSFDKNVLNLFAYTGSVSVAAALGNAKSVTTVDMSNTYLKWAESNFKLNNISNSNNEFIRANIVEWLDNLTMNSKKFDLIFVDPPSFSNSKKMSESFDIQRDYISLLKNCEKILSEKGTIIFSNNLRSFKFDNDEFSKNFNIENITKKTLPQDFRNEKIHQAWLLTKK</sequence>
<organism evidence="5 6">
    <name type="scientific">Silvanigrella paludirubra</name>
    <dbReference type="NCBI Taxonomy" id="2499159"/>
    <lineage>
        <taxon>Bacteria</taxon>
        <taxon>Pseudomonadati</taxon>
        <taxon>Bdellovibrionota</taxon>
        <taxon>Oligoflexia</taxon>
        <taxon>Silvanigrellales</taxon>
        <taxon>Silvanigrellaceae</taxon>
        <taxon>Silvanigrella</taxon>
    </lineage>
</organism>
<name>A0A6N6VN95_9BACT</name>
<dbReference type="Gene3D" id="3.30.750.80">
    <property type="entry name" value="RNA methyltransferase domain (HRMD) like"/>
    <property type="match status" value="1"/>
</dbReference>
<dbReference type="Gene3D" id="3.40.50.150">
    <property type="entry name" value="Vaccinia Virus protein VP39"/>
    <property type="match status" value="1"/>
</dbReference>
<evidence type="ECO:0000256" key="1">
    <source>
        <dbReference type="ARBA" id="ARBA00022603"/>
    </source>
</evidence>
<keyword evidence="1 5" id="KW-0489">Methyltransferase</keyword>
<evidence type="ECO:0000256" key="2">
    <source>
        <dbReference type="ARBA" id="ARBA00022679"/>
    </source>
</evidence>
<reference evidence="5 6" key="1">
    <citation type="submission" date="2019-10" db="EMBL/GenBank/DDBJ databases">
        <title>New species of Slilvanegrellaceae.</title>
        <authorList>
            <person name="Pitt A."/>
            <person name="Hahn M.W."/>
        </authorList>
    </citation>
    <scope>NUCLEOTIDE SEQUENCE [LARGE SCALE GENOMIC DNA]</scope>
    <source>
        <strain evidence="5 6">SP-Ram-0.45-NSY-1</strain>
    </source>
</reference>
<evidence type="ECO:0000256" key="3">
    <source>
        <dbReference type="ARBA" id="ARBA00022691"/>
    </source>
</evidence>
<evidence type="ECO:0000313" key="6">
    <source>
        <dbReference type="Proteomes" id="UP000437748"/>
    </source>
</evidence>
<dbReference type="InterPro" id="IPR029063">
    <property type="entry name" value="SAM-dependent_MTases_sf"/>
</dbReference>
<evidence type="ECO:0000313" key="5">
    <source>
        <dbReference type="EMBL" id="KAB8036249.1"/>
    </source>
</evidence>
<dbReference type="PANTHER" id="PTHR43042">
    <property type="entry name" value="SAM-DEPENDENT METHYLTRANSFERASE"/>
    <property type="match status" value="1"/>
</dbReference>
<feature type="domain" description="S-adenosylmethionine-dependent methyltransferase" evidence="4">
    <location>
        <begin position="118"/>
        <end position="275"/>
    </location>
</feature>
<accession>A0A6N6VN95</accession>
<dbReference type="GO" id="GO:0032259">
    <property type="term" value="P:methylation"/>
    <property type="evidence" value="ECO:0007669"/>
    <property type="project" value="UniProtKB-KW"/>
</dbReference>
<gene>
    <name evidence="5" type="ORF">GCL60_15805</name>
</gene>
<proteinExistence type="predicted"/>
<evidence type="ECO:0000259" key="4">
    <source>
        <dbReference type="Pfam" id="PF10672"/>
    </source>
</evidence>
<dbReference type="EMBL" id="WFLM01000007">
    <property type="protein sequence ID" value="KAB8036249.1"/>
    <property type="molecule type" value="Genomic_DNA"/>
</dbReference>
<dbReference type="InterPro" id="IPR019614">
    <property type="entry name" value="SAM-dep_methyl-trfase"/>
</dbReference>
<dbReference type="SUPFAM" id="SSF53335">
    <property type="entry name" value="S-adenosyl-L-methionine-dependent methyltransferases"/>
    <property type="match status" value="1"/>
</dbReference>